<dbReference type="EMBL" id="FUIG01000038">
    <property type="protein sequence ID" value="SJM32632.1"/>
    <property type="molecule type" value="Genomic_DNA"/>
</dbReference>
<sequence>MKEAFKADRLDESVVERYRKHRAGKQCIQRGDRAALKRLLTVLRDAGMAAPAPLPPFLPEDQVFAGSATICDRNAGWCEIPIRSRGANRWIL</sequence>
<dbReference type="Proteomes" id="UP000245698">
    <property type="component" value="Unassembled WGS sequence"/>
</dbReference>
<evidence type="ECO:0000313" key="2">
    <source>
        <dbReference type="Proteomes" id="UP000245698"/>
    </source>
</evidence>
<evidence type="ECO:0000313" key="1">
    <source>
        <dbReference type="EMBL" id="SJM32632.1"/>
    </source>
</evidence>
<accession>A0A2P9AND2</accession>
<gene>
    <name evidence="1" type="ORF">BQ8482_300003</name>
</gene>
<keyword evidence="2" id="KW-1185">Reference proteome</keyword>
<dbReference type="AlphaFoldDB" id="A0A2P9AND2"/>
<name>A0A2P9AND2_9HYPH</name>
<proteinExistence type="predicted"/>
<protein>
    <submittedName>
        <fullName evidence="1">Uncharacterized protein</fullName>
    </submittedName>
</protein>
<reference evidence="2" key="1">
    <citation type="submission" date="2016-12" db="EMBL/GenBank/DDBJ databases">
        <authorList>
            <person name="Brunel B."/>
        </authorList>
    </citation>
    <scope>NUCLEOTIDE SEQUENCE [LARGE SCALE GENOMIC DNA]</scope>
</reference>
<organism evidence="1 2">
    <name type="scientific">Mesorhizobium delmotii</name>
    <dbReference type="NCBI Taxonomy" id="1631247"/>
    <lineage>
        <taxon>Bacteria</taxon>
        <taxon>Pseudomonadati</taxon>
        <taxon>Pseudomonadota</taxon>
        <taxon>Alphaproteobacteria</taxon>
        <taxon>Hyphomicrobiales</taxon>
        <taxon>Phyllobacteriaceae</taxon>
        <taxon>Mesorhizobium</taxon>
    </lineage>
</organism>